<dbReference type="GO" id="GO:0005829">
    <property type="term" value="C:cytosol"/>
    <property type="evidence" value="ECO:0007669"/>
    <property type="project" value="TreeGrafter"/>
</dbReference>
<evidence type="ECO:0000259" key="3">
    <source>
        <dbReference type="Pfam" id="PF01156"/>
    </source>
</evidence>
<dbReference type="HOGENOM" id="CLU_036838_2_2_5"/>
<sequence length="307" mass="32094">MGIWIDTDMGFDDIAAILTVAAAGFEIDGMSLVFGNAVLAQVERNAAGAAKAFCWSMPIHSGADRAVIGTTETASSILSEAGMPTAGLSLPEAGLPPTAPALEALCGWLGDGAGEKRILALGPLTNIAILCLARPDLAKNITEIVWMGGGVSLGNHTASAEFNALADPEAAAIVLSRAVPLTMADLDFCRKVRLRADDIRTLRLRAGRNAALLADLTEGFLSIALKRGASEMPFFDPAAAIAFCHPTLVSLQPVRIDIETAGTLTRGRTVVETRPHKAKFNARIISDVDADTAHDLIMIALASEAAR</sequence>
<dbReference type="GO" id="GO:0006152">
    <property type="term" value="P:purine nucleoside catabolic process"/>
    <property type="evidence" value="ECO:0007669"/>
    <property type="project" value="TreeGrafter"/>
</dbReference>
<dbReference type="InterPro" id="IPR001910">
    <property type="entry name" value="Inosine/uridine_hydrolase_dom"/>
</dbReference>
<dbReference type="InterPro" id="IPR036452">
    <property type="entry name" value="Ribo_hydro-like"/>
</dbReference>
<keyword evidence="1 4" id="KW-0378">Hydrolase</keyword>
<keyword evidence="5" id="KW-1185">Reference proteome</keyword>
<dbReference type="OrthoDB" id="9797882at2"/>
<dbReference type="PATRIC" id="fig|1486262.3.peg.1244"/>
<proteinExistence type="predicted"/>
<dbReference type="KEGG" id="mey:TM49_06060"/>
<dbReference type="AlphaFoldDB" id="A0A0D5LX29"/>
<dbReference type="GO" id="GO:0008477">
    <property type="term" value="F:purine nucleosidase activity"/>
    <property type="evidence" value="ECO:0007669"/>
    <property type="project" value="TreeGrafter"/>
</dbReference>
<dbReference type="Proteomes" id="UP000032611">
    <property type="component" value="Chromosome"/>
</dbReference>
<organism evidence="4 5">
    <name type="scientific">Martelella endophytica</name>
    <dbReference type="NCBI Taxonomy" id="1486262"/>
    <lineage>
        <taxon>Bacteria</taxon>
        <taxon>Pseudomonadati</taxon>
        <taxon>Pseudomonadota</taxon>
        <taxon>Alphaproteobacteria</taxon>
        <taxon>Hyphomicrobiales</taxon>
        <taxon>Aurantimonadaceae</taxon>
        <taxon>Martelella</taxon>
    </lineage>
</organism>
<feature type="domain" description="Inosine/uridine-preferring nucleoside hydrolase" evidence="3">
    <location>
        <begin position="3"/>
        <end position="293"/>
    </location>
</feature>
<dbReference type="PANTHER" id="PTHR12304">
    <property type="entry name" value="INOSINE-URIDINE PREFERRING NUCLEOSIDE HYDROLASE"/>
    <property type="match status" value="1"/>
</dbReference>
<evidence type="ECO:0000313" key="5">
    <source>
        <dbReference type="Proteomes" id="UP000032611"/>
    </source>
</evidence>
<dbReference type="Pfam" id="PF01156">
    <property type="entry name" value="IU_nuc_hydro"/>
    <property type="match status" value="1"/>
</dbReference>
<dbReference type="Gene3D" id="3.90.245.10">
    <property type="entry name" value="Ribonucleoside hydrolase-like"/>
    <property type="match status" value="1"/>
</dbReference>
<evidence type="ECO:0000313" key="4">
    <source>
        <dbReference type="EMBL" id="AJY47973.1"/>
    </source>
</evidence>
<evidence type="ECO:0000256" key="2">
    <source>
        <dbReference type="ARBA" id="ARBA00023295"/>
    </source>
</evidence>
<dbReference type="InterPro" id="IPR023186">
    <property type="entry name" value="IUNH"/>
</dbReference>
<name>A0A0D5LX29_MAREN</name>
<dbReference type="EMBL" id="CP010803">
    <property type="protein sequence ID" value="AJY47973.1"/>
    <property type="molecule type" value="Genomic_DNA"/>
</dbReference>
<dbReference type="RefSeq" id="WP_045684850.1">
    <property type="nucleotide sequence ID" value="NZ_CP010803.1"/>
</dbReference>
<dbReference type="SUPFAM" id="SSF53590">
    <property type="entry name" value="Nucleoside hydrolase"/>
    <property type="match status" value="1"/>
</dbReference>
<evidence type="ECO:0000256" key="1">
    <source>
        <dbReference type="ARBA" id="ARBA00022801"/>
    </source>
</evidence>
<dbReference type="STRING" id="1486262.TM49_06060"/>
<protein>
    <submittedName>
        <fullName evidence="4">Nucleoside hydrolase</fullName>
    </submittedName>
</protein>
<keyword evidence="2" id="KW-0326">Glycosidase</keyword>
<gene>
    <name evidence="4" type="ORF">TM49_06060</name>
</gene>
<reference evidence="4 5" key="1">
    <citation type="journal article" date="2015" name="Genome Announc.">
        <title>Complete genome sequence of Martelella endophytica YC6887, which has antifungal activity associated with a halophyte.</title>
        <authorList>
            <person name="Khan A."/>
            <person name="Khan H."/>
            <person name="Chung E.J."/>
            <person name="Hossain M.T."/>
            <person name="Chung Y.R."/>
        </authorList>
    </citation>
    <scope>NUCLEOTIDE SEQUENCE [LARGE SCALE GENOMIC DNA]</scope>
    <source>
        <strain evidence="4">YC6887</strain>
    </source>
</reference>
<dbReference type="PANTHER" id="PTHR12304:SF4">
    <property type="entry name" value="URIDINE NUCLEOSIDASE"/>
    <property type="match status" value="1"/>
</dbReference>
<accession>A0A0D5LX29</accession>